<dbReference type="AlphaFoldDB" id="A0A0F9PYV8"/>
<comment type="caution">
    <text evidence="1">The sequence shown here is derived from an EMBL/GenBank/DDBJ whole genome shotgun (WGS) entry which is preliminary data.</text>
</comment>
<gene>
    <name evidence="1" type="ORF">LCGC14_1159120</name>
</gene>
<proteinExistence type="predicted"/>
<reference evidence="1" key="1">
    <citation type="journal article" date="2015" name="Nature">
        <title>Complex archaea that bridge the gap between prokaryotes and eukaryotes.</title>
        <authorList>
            <person name="Spang A."/>
            <person name="Saw J.H."/>
            <person name="Jorgensen S.L."/>
            <person name="Zaremba-Niedzwiedzka K."/>
            <person name="Martijn J."/>
            <person name="Lind A.E."/>
            <person name="van Eijk R."/>
            <person name="Schleper C."/>
            <person name="Guy L."/>
            <person name="Ettema T.J."/>
        </authorList>
    </citation>
    <scope>NUCLEOTIDE SEQUENCE</scope>
</reference>
<accession>A0A0F9PYV8</accession>
<organism evidence="1">
    <name type="scientific">marine sediment metagenome</name>
    <dbReference type="NCBI Taxonomy" id="412755"/>
    <lineage>
        <taxon>unclassified sequences</taxon>
        <taxon>metagenomes</taxon>
        <taxon>ecological metagenomes</taxon>
    </lineage>
</organism>
<protein>
    <submittedName>
        <fullName evidence="1">Uncharacterized protein</fullName>
    </submittedName>
</protein>
<dbReference type="EMBL" id="LAZR01005636">
    <property type="protein sequence ID" value="KKM98317.1"/>
    <property type="molecule type" value="Genomic_DNA"/>
</dbReference>
<sequence>MAGALSGAQTKVLVDILNDPEQASNLSLAQLRIVKDLVSERQEFEVGTRERLTADGLSKTQVEDAMLELDKAPAPTTGRTRTGPLGGGASPLQVSGLAEGAKQAVEGVFDLAKDAAVGMSLETEESRDKWKQGVAQNRIKRRIGQIQSFGQLPSETTEVIGEIAPWLATTAATGANLAATIIRRTVQGSIIGGSQMQTVGDTFVDRAWGLTIGGALGGVTSVFAVPSSIKVAAARSFVKKFNEVAPKQREKVQELIRVMSGDDKFAFSSAQVSGSRFLHQLELKSADLATKTQQNNNMYILWKQILKIGRAQQEKGVSAGQVIRGLRGSLKKARKDIYSLATEEWGIGTKNILDKYGDDVIMRGKDYLNKIDDLIKQTEDGLQHVGGRSSAALRKYRKDIEPLINPMKVKEVTKVLDDGKKIKEYFLVDTRVGTKQRFPGKKAEAEAKALEINEAFGGPTASETTRILTGLNELIGGDAIIFEGVKAGTNRNVGRALMGAFTNEMKIAPQNTFAVQAVNDLRIGYRHRMAEVEALENSILTSLVGGKKLPKKPDAILERLMKGEKGDLVFVREFLESSETGQVLLGQLRATHIQRIAQTSFKPDQPHVDFGVRLNKLAARLAGHGGRAGKAGMGIHEPAVQAELVAVGKALRILNNKYFTGVVPGGTKLEEIAINVISRSPEFMARFLTRALSGGQSMERMLLDPAMRKAVIALAERGPVDRIGKAAMVTLASFIQDSEEADARADKVREQERQAQLLDIVPRGQTAQ</sequence>
<name>A0A0F9PYV8_9ZZZZ</name>
<evidence type="ECO:0000313" key="1">
    <source>
        <dbReference type="EMBL" id="KKM98317.1"/>
    </source>
</evidence>